<dbReference type="InterPro" id="IPR040346">
    <property type="entry name" value="GEX1/Brambleberry"/>
</dbReference>
<protein>
    <submittedName>
        <fullName evidence="1">Uncharacterized protein</fullName>
    </submittedName>
</protein>
<evidence type="ECO:0000313" key="1">
    <source>
        <dbReference type="EMBL" id="KAK2957690.1"/>
    </source>
</evidence>
<organism evidence="1 2">
    <name type="scientific">Blattamonas nauphoetae</name>
    <dbReference type="NCBI Taxonomy" id="2049346"/>
    <lineage>
        <taxon>Eukaryota</taxon>
        <taxon>Metamonada</taxon>
        <taxon>Preaxostyla</taxon>
        <taxon>Oxymonadida</taxon>
        <taxon>Blattamonas</taxon>
    </lineage>
</organism>
<proteinExistence type="predicted"/>
<sequence length="686" mass="78172">MLQNFPSFHFTSASSTVKQHLPQNLPPSGNEDIHMFDMFTQDYGKQCIQDIFHSLDCDHLTNSQRVITSVHLWNCFAKETGQKPYKITDRLSSSEVMKQIDKADLPMIYGWIRDIDIACRFYHGESWSTRINEMMTNLTLGSHAAVERLSHMKEQTLSLKHHAEQTVEMQTELLKQQQGLKGTMNSMLQTQLDQEEEQRKGFQQMKEIGIDIRTNVNTSLSQTAELLKLQESVERSLLNLTATLSDSLNVLLSSSARLGQMVGDSIENQQEMTALQSILKQDLQNVSATQKEAQHDLQSILARQKDVEELQRAIKASQLEMRTEMVDHFSLLTSQTNELSEGMSQSLQNEKALIEAQKKAKTELDMLSQQQLMSFNLSSAMLSNLIAQQTEVTEVVKQQSKVLQKEFGNIQTWLEKLFKGNNSILLQLFDIWSILFYSLALYVGHHFTSTPSTQRARLWIYTSCAIGLVLEKIVNKASLSFSFEDVTQDSLVRTIRITLVVVSVVFIVIAKITHFDFARETYQATLENNRQMQELSHTLSMIQFQTVPSHSDHLPTKTPQFPRFSALPSSPYDARENPSAEEEEFAQTRMFGQGILSTPLAPGTTLQTPASTSRSGFSLRRFFTKKTEQSPFYTQTQLDRYPRGATPSNIVREDQHFSSFQPNGINALDEFSPSPRTEFFNQNHLY</sequence>
<dbReference type="PANTHER" id="PTHR33538:SF2">
    <property type="entry name" value="PROTEIN GAMETE EXPRESSED 1"/>
    <property type="match status" value="1"/>
</dbReference>
<dbReference type="Proteomes" id="UP001281761">
    <property type="component" value="Unassembled WGS sequence"/>
</dbReference>
<reference evidence="1 2" key="1">
    <citation type="journal article" date="2022" name="bioRxiv">
        <title>Genomics of Preaxostyla Flagellates Illuminates Evolutionary Transitions and the Path Towards Mitochondrial Loss.</title>
        <authorList>
            <person name="Novak L.V.F."/>
            <person name="Treitli S.C."/>
            <person name="Pyrih J."/>
            <person name="Halakuc P."/>
            <person name="Pipaliya S.V."/>
            <person name="Vacek V."/>
            <person name="Brzon O."/>
            <person name="Soukal P."/>
            <person name="Eme L."/>
            <person name="Dacks J.B."/>
            <person name="Karnkowska A."/>
            <person name="Elias M."/>
            <person name="Hampl V."/>
        </authorList>
    </citation>
    <scope>NUCLEOTIDE SEQUENCE [LARGE SCALE GENOMIC DNA]</scope>
    <source>
        <strain evidence="1">NAU3</strain>
        <tissue evidence="1">Gut</tissue>
    </source>
</reference>
<name>A0ABQ9Y1S2_9EUKA</name>
<dbReference type="PANTHER" id="PTHR33538">
    <property type="entry name" value="PROTEIN GAMETE EXPRESSED 1"/>
    <property type="match status" value="1"/>
</dbReference>
<comment type="caution">
    <text evidence="1">The sequence shown here is derived from an EMBL/GenBank/DDBJ whole genome shotgun (WGS) entry which is preliminary data.</text>
</comment>
<evidence type="ECO:0000313" key="2">
    <source>
        <dbReference type="Proteomes" id="UP001281761"/>
    </source>
</evidence>
<accession>A0ABQ9Y1S2</accession>
<dbReference type="EMBL" id="JARBJD010000044">
    <property type="protein sequence ID" value="KAK2957690.1"/>
    <property type="molecule type" value="Genomic_DNA"/>
</dbReference>
<gene>
    <name evidence="1" type="ORF">BLNAU_7345</name>
</gene>
<keyword evidence="2" id="KW-1185">Reference proteome</keyword>